<dbReference type="EMBL" id="ML209133">
    <property type="protein sequence ID" value="TFK58944.1"/>
    <property type="molecule type" value="Genomic_DNA"/>
</dbReference>
<gene>
    <name evidence="1" type="ORF">BDN72DRAFT_865552</name>
</gene>
<sequence length="107" mass="11971">GKFSLVPFRWDVSCPALEELWLQDSHSVNDLRAILQGCPALKQLMMSAITYAPESEPIRVEDIYHPTLETLTLVSDIPMALVLKYLKFPQLKALDLSLLAEGTGDWG</sequence>
<reference evidence="1 2" key="1">
    <citation type="journal article" date="2019" name="Nat. Ecol. Evol.">
        <title>Megaphylogeny resolves global patterns of mushroom evolution.</title>
        <authorList>
            <person name="Varga T."/>
            <person name="Krizsan K."/>
            <person name="Foldi C."/>
            <person name="Dima B."/>
            <person name="Sanchez-Garcia M."/>
            <person name="Sanchez-Ramirez S."/>
            <person name="Szollosi G.J."/>
            <person name="Szarkandi J.G."/>
            <person name="Papp V."/>
            <person name="Albert L."/>
            <person name="Andreopoulos W."/>
            <person name="Angelini C."/>
            <person name="Antonin V."/>
            <person name="Barry K.W."/>
            <person name="Bougher N.L."/>
            <person name="Buchanan P."/>
            <person name="Buyck B."/>
            <person name="Bense V."/>
            <person name="Catcheside P."/>
            <person name="Chovatia M."/>
            <person name="Cooper J."/>
            <person name="Damon W."/>
            <person name="Desjardin D."/>
            <person name="Finy P."/>
            <person name="Geml J."/>
            <person name="Haridas S."/>
            <person name="Hughes K."/>
            <person name="Justo A."/>
            <person name="Karasinski D."/>
            <person name="Kautmanova I."/>
            <person name="Kiss B."/>
            <person name="Kocsube S."/>
            <person name="Kotiranta H."/>
            <person name="LaButti K.M."/>
            <person name="Lechner B.E."/>
            <person name="Liimatainen K."/>
            <person name="Lipzen A."/>
            <person name="Lukacs Z."/>
            <person name="Mihaltcheva S."/>
            <person name="Morgado L.N."/>
            <person name="Niskanen T."/>
            <person name="Noordeloos M.E."/>
            <person name="Ohm R.A."/>
            <person name="Ortiz-Santana B."/>
            <person name="Ovrebo C."/>
            <person name="Racz N."/>
            <person name="Riley R."/>
            <person name="Savchenko A."/>
            <person name="Shiryaev A."/>
            <person name="Soop K."/>
            <person name="Spirin V."/>
            <person name="Szebenyi C."/>
            <person name="Tomsovsky M."/>
            <person name="Tulloss R.E."/>
            <person name="Uehling J."/>
            <person name="Grigoriev I.V."/>
            <person name="Vagvolgyi C."/>
            <person name="Papp T."/>
            <person name="Martin F.M."/>
            <person name="Miettinen O."/>
            <person name="Hibbett D.S."/>
            <person name="Nagy L.G."/>
        </authorList>
    </citation>
    <scope>NUCLEOTIDE SEQUENCE [LARGE SCALE GENOMIC DNA]</scope>
    <source>
        <strain evidence="1 2">NL-1719</strain>
    </source>
</reference>
<keyword evidence="2" id="KW-1185">Reference proteome</keyword>
<name>A0ACD2ZZW7_9AGAR</name>
<protein>
    <submittedName>
        <fullName evidence="1">Uncharacterized protein</fullName>
    </submittedName>
</protein>
<proteinExistence type="predicted"/>
<dbReference type="Proteomes" id="UP000308600">
    <property type="component" value="Unassembled WGS sequence"/>
</dbReference>
<organism evidence="1 2">
    <name type="scientific">Pluteus cervinus</name>
    <dbReference type="NCBI Taxonomy" id="181527"/>
    <lineage>
        <taxon>Eukaryota</taxon>
        <taxon>Fungi</taxon>
        <taxon>Dikarya</taxon>
        <taxon>Basidiomycota</taxon>
        <taxon>Agaricomycotina</taxon>
        <taxon>Agaricomycetes</taxon>
        <taxon>Agaricomycetidae</taxon>
        <taxon>Agaricales</taxon>
        <taxon>Pluteineae</taxon>
        <taxon>Pluteaceae</taxon>
        <taxon>Pluteus</taxon>
    </lineage>
</organism>
<evidence type="ECO:0000313" key="1">
    <source>
        <dbReference type="EMBL" id="TFK58944.1"/>
    </source>
</evidence>
<feature type="non-terminal residue" evidence="1">
    <location>
        <position position="1"/>
    </location>
</feature>
<accession>A0ACD2ZZW7</accession>
<evidence type="ECO:0000313" key="2">
    <source>
        <dbReference type="Proteomes" id="UP000308600"/>
    </source>
</evidence>